<comment type="caution">
    <text evidence="2">The sequence shown here is derived from an EMBL/GenBank/DDBJ whole genome shotgun (WGS) entry which is preliminary data.</text>
</comment>
<evidence type="ECO:0000259" key="1">
    <source>
        <dbReference type="Pfam" id="PF09949"/>
    </source>
</evidence>
<organism evidence="2 3">
    <name type="scientific">Sulfitobacter aestuarii</name>
    <dbReference type="NCBI Taxonomy" id="2161676"/>
    <lineage>
        <taxon>Bacteria</taxon>
        <taxon>Pseudomonadati</taxon>
        <taxon>Pseudomonadota</taxon>
        <taxon>Alphaproteobacteria</taxon>
        <taxon>Rhodobacterales</taxon>
        <taxon>Roseobacteraceae</taxon>
        <taxon>Sulfitobacter</taxon>
    </lineage>
</organism>
<sequence>MRLRAAVARLVHGVAWRAEYLLDRLRGQRDPRVVIEPYIGYADPDHLVLRGRVLTALRRHKPAPTQSLWLNFKQMLSLFLTDEVAGVELQARGVTAISDEEGYFTLLLPREARIGAGWREIPVSIPGRKGSAICPVLIASPEARFAVVSDIDDTLLRTGAYSLLRNLWTSLTGNALTRRIFPDAVTFIRSLSQDGLNPVYYVSSSPWNLHHFLTRIFARAGLLRGPKFLRDLGLSKTQFITGSHGDHKGSSINVLMAANPDLAFVLIGDTGQKDAFVYRDAVARHPGRVAAVVLREPGPGPDAASSQAMAEIAALGVTLLHGPSFEGFAAELLAEPVSRKAHQAM</sequence>
<name>A0ABW5U7D1_9RHOB</name>
<protein>
    <submittedName>
        <fullName evidence="2">Phosphatase domain-containing protein</fullName>
    </submittedName>
</protein>
<dbReference type="InterPro" id="IPR019236">
    <property type="entry name" value="APP1_cat"/>
</dbReference>
<feature type="domain" description="Phosphatidate phosphatase APP1 catalytic" evidence="1">
    <location>
        <begin position="145"/>
        <end position="296"/>
    </location>
</feature>
<dbReference type="PANTHER" id="PTHR28208:SF3">
    <property type="entry name" value="PHOSPHATIDATE PHOSPHATASE APP1"/>
    <property type="match status" value="1"/>
</dbReference>
<accession>A0ABW5U7D1</accession>
<dbReference type="Proteomes" id="UP001597474">
    <property type="component" value="Unassembled WGS sequence"/>
</dbReference>
<gene>
    <name evidence="2" type="ORF">ACFSUD_16650</name>
</gene>
<dbReference type="EMBL" id="JBHUMP010000019">
    <property type="protein sequence ID" value="MFD2741210.1"/>
    <property type="molecule type" value="Genomic_DNA"/>
</dbReference>
<dbReference type="InterPro" id="IPR052935">
    <property type="entry name" value="Mg2+_PAP"/>
</dbReference>
<proteinExistence type="predicted"/>
<keyword evidence="3" id="KW-1185">Reference proteome</keyword>
<evidence type="ECO:0000313" key="3">
    <source>
        <dbReference type="Proteomes" id="UP001597474"/>
    </source>
</evidence>
<evidence type="ECO:0000313" key="2">
    <source>
        <dbReference type="EMBL" id="MFD2741210.1"/>
    </source>
</evidence>
<dbReference type="Pfam" id="PF09949">
    <property type="entry name" value="APP1_cat"/>
    <property type="match status" value="1"/>
</dbReference>
<reference evidence="3" key="1">
    <citation type="journal article" date="2019" name="Int. J. Syst. Evol. Microbiol.">
        <title>The Global Catalogue of Microorganisms (GCM) 10K type strain sequencing project: providing services to taxonomists for standard genome sequencing and annotation.</title>
        <authorList>
            <consortium name="The Broad Institute Genomics Platform"/>
            <consortium name="The Broad Institute Genome Sequencing Center for Infectious Disease"/>
            <person name="Wu L."/>
            <person name="Ma J."/>
        </authorList>
    </citation>
    <scope>NUCLEOTIDE SEQUENCE [LARGE SCALE GENOMIC DNA]</scope>
    <source>
        <strain evidence="3">TISTR 2562</strain>
    </source>
</reference>
<dbReference type="RefSeq" id="WP_386375636.1">
    <property type="nucleotide sequence ID" value="NZ_JBHUMP010000019.1"/>
</dbReference>
<dbReference type="PANTHER" id="PTHR28208">
    <property type="entry name" value="PHOSPHATIDATE PHOSPHATASE APP1"/>
    <property type="match status" value="1"/>
</dbReference>